<name>A0A8J4FL56_9CHLO</name>
<sequence length="230" mass="23456">MDLHQTLIRKRTAPAGFLAIAAAAAGVAFKPPHGPHDPTAVPTKTSGGDDDGCDGGSASIRRTSLSAHCTSSVSRTITPSTTEVTSNEGLTNGRRHHPSPHSWGQALATAALPHNVPHSLRSLKVRAFSDVALSRMDEDEMRSQPLQRAGVSAEPHPGPGSSSETSRLPAATSAFSSAIALDDASATPRLVVPAAPPTTATTTGAVAAAPVVFFMAAFEGVMAADAEPAT</sequence>
<dbReference type="EMBL" id="BNCP01000009">
    <property type="protein sequence ID" value="GIL76670.1"/>
    <property type="molecule type" value="Genomic_DNA"/>
</dbReference>
<dbReference type="AlphaFoldDB" id="A0A8J4FL56"/>
<proteinExistence type="predicted"/>
<keyword evidence="3" id="KW-1185">Reference proteome</keyword>
<feature type="region of interest" description="Disordered" evidence="1">
    <location>
        <begin position="30"/>
        <end position="102"/>
    </location>
</feature>
<reference evidence="2" key="1">
    <citation type="journal article" date="2021" name="Proc. Natl. Acad. Sci. U.S.A.">
        <title>Three genomes in the algal genus Volvox reveal the fate of a haploid sex-determining region after a transition to homothallism.</title>
        <authorList>
            <person name="Yamamoto K."/>
            <person name="Hamaji T."/>
            <person name="Kawai-Toyooka H."/>
            <person name="Matsuzaki R."/>
            <person name="Takahashi F."/>
            <person name="Nishimura Y."/>
            <person name="Kawachi M."/>
            <person name="Noguchi H."/>
            <person name="Minakuchi Y."/>
            <person name="Umen J.G."/>
            <person name="Toyoda A."/>
            <person name="Nozaki H."/>
        </authorList>
    </citation>
    <scope>NUCLEOTIDE SEQUENCE</scope>
    <source>
        <strain evidence="2">NIES-3786</strain>
    </source>
</reference>
<evidence type="ECO:0000313" key="3">
    <source>
        <dbReference type="Proteomes" id="UP000747110"/>
    </source>
</evidence>
<feature type="compositionally biased region" description="Polar residues" evidence="1">
    <location>
        <begin position="60"/>
        <end position="90"/>
    </location>
</feature>
<organism evidence="2 3">
    <name type="scientific">Volvox reticuliferus</name>
    <dbReference type="NCBI Taxonomy" id="1737510"/>
    <lineage>
        <taxon>Eukaryota</taxon>
        <taxon>Viridiplantae</taxon>
        <taxon>Chlorophyta</taxon>
        <taxon>core chlorophytes</taxon>
        <taxon>Chlorophyceae</taxon>
        <taxon>CS clade</taxon>
        <taxon>Chlamydomonadales</taxon>
        <taxon>Volvocaceae</taxon>
        <taxon>Volvox</taxon>
    </lineage>
</organism>
<accession>A0A8J4FL56</accession>
<comment type="caution">
    <text evidence="2">The sequence shown here is derived from an EMBL/GenBank/DDBJ whole genome shotgun (WGS) entry which is preliminary data.</text>
</comment>
<evidence type="ECO:0000256" key="1">
    <source>
        <dbReference type="SAM" id="MobiDB-lite"/>
    </source>
</evidence>
<dbReference type="Proteomes" id="UP000747110">
    <property type="component" value="Unassembled WGS sequence"/>
</dbReference>
<gene>
    <name evidence="2" type="ORF">Vretifemale_6229</name>
</gene>
<protein>
    <submittedName>
        <fullName evidence="2">Uncharacterized protein</fullName>
    </submittedName>
</protein>
<feature type="region of interest" description="Disordered" evidence="1">
    <location>
        <begin position="138"/>
        <end position="169"/>
    </location>
</feature>
<evidence type="ECO:0000313" key="2">
    <source>
        <dbReference type="EMBL" id="GIL76670.1"/>
    </source>
</evidence>